<dbReference type="WormBase" id="Y105E8B.11">
    <property type="protein sequence ID" value="CE24090"/>
    <property type="gene ID" value="WBGene00044265"/>
</dbReference>
<dbReference type="GeneID" id="3565156"/>
<accession>Q56VX3</accession>
<dbReference type="InParanoid" id="Q56VX3"/>
<dbReference type="AlphaFoldDB" id="Q56VX3"/>
<gene>
    <name evidence="1" type="ORF">CELE_Y105E8B.11</name>
    <name evidence="1 3" type="ORF">Y105E8B.11</name>
</gene>
<dbReference type="Bgee" id="WBGene00044265">
    <property type="expression patterns" value="Expressed in pharyngeal muscle cell (C elegans) and 2 other cell types or tissues"/>
</dbReference>
<dbReference type="HOGENOM" id="CLU_2833487_0_0_1"/>
<evidence type="ECO:0000313" key="3">
    <source>
        <dbReference type="WormBase" id="Y105E8B.11"/>
    </source>
</evidence>
<dbReference type="AGR" id="WB:WBGene00044265"/>
<protein>
    <submittedName>
        <fullName evidence="1">Acyl-CoA dehydrogenase</fullName>
    </submittedName>
</protein>
<dbReference type="EMBL" id="BX284601">
    <property type="protein sequence ID" value="CAB60844.1"/>
    <property type="molecule type" value="Genomic_DNA"/>
</dbReference>
<evidence type="ECO:0000313" key="1">
    <source>
        <dbReference type="EMBL" id="CAB60844.1"/>
    </source>
</evidence>
<dbReference type="UCSC" id="Y105E8B.11">
    <property type="organism name" value="c. elegans"/>
</dbReference>
<reference evidence="1 2" key="1">
    <citation type="journal article" date="1998" name="Science">
        <title>Genome sequence of the nematode C. elegans: a platform for investigating biology.</title>
        <authorList>
            <consortium name="The C. elegans sequencing consortium"/>
            <person name="Sulson J.E."/>
            <person name="Waterston R."/>
        </authorList>
    </citation>
    <scope>NUCLEOTIDE SEQUENCE [LARGE SCALE GENOMIC DNA]</scope>
    <source>
        <strain evidence="1 2">Bristol N2</strain>
    </source>
</reference>
<dbReference type="KEGG" id="cel:CELE_Y105E8B.11"/>
<dbReference type="RefSeq" id="NP_001021701.1">
    <property type="nucleotide sequence ID" value="NM_001026530.1"/>
</dbReference>
<dbReference type="Proteomes" id="UP000001940">
    <property type="component" value="Chromosome I"/>
</dbReference>
<dbReference type="PaxDb" id="6239-Y105E8B.11"/>
<sequence length="66" mass="7144">MAGILDIFKDMLDRLEAGARVDVQTHRQNPPGAWAPIRDRVVATLGMIDDIAREVDAAPADAACSR</sequence>
<dbReference type="CTD" id="3565156"/>
<keyword evidence="2" id="KW-1185">Reference proteome</keyword>
<evidence type="ECO:0000313" key="2">
    <source>
        <dbReference type="Proteomes" id="UP000001940"/>
    </source>
</evidence>
<proteinExistence type="predicted"/>
<organism evidence="1 2">
    <name type="scientific">Caenorhabditis elegans</name>
    <dbReference type="NCBI Taxonomy" id="6239"/>
    <lineage>
        <taxon>Eukaryota</taxon>
        <taxon>Metazoa</taxon>
        <taxon>Ecdysozoa</taxon>
        <taxon>Nematoda</taxon>
        <taxon>Chromadorea</taxon>
        <taxon>Rhabditida</taxon>
        <taxon>Rhabditina</taxon>
        <taxon>Rhabditomorpha</taxon>
        <taxon>Rhabditoidea</taxon>
        <taxon>Rhabditidae</taxon>
        <taxon>Peloderinae</taxon>
        <taxon>Caenorhabditis</taxon>
    </lineage>
</organism>
<name>Q56VX3_CAEEL</name>